<dbReference type="RefSeq" id="WP_020886503.1">
    <property type="nucleotide sequence ID" value="NZ_ATHI01000006.1"/>
</dbReference>
<dbReference type="OrthoDB" id="5471718at2"/>
<sequence>MIRGDTSIPARSRLIAWAQVIEMASIGGDRIAELIELGWIEPVQSGQDYLFRLTDVYRMKKLNRLCNDIGMSTIAGTIVVDLLDRIERLQNEIAELRRLV</sequence>
<reference evidence="1 2" key="1">
    <citation type="journal article" date="2013" name="Genome Announc.">
        <title>Draft genome sequences for three mercury-methylating, sulfate-reducing bacteria.</title>
        <authorList>
            <person name="Brown S.D."/>
            <person name="Hurt R.A.Jr."/>
            <person name="Gilmour C.C."/>
            <person name="Elias D.A."/>
        </authorList>
    </citation>
    <scope>NUCLEOTIDE SEQUENCE [LARGE SCALE GENOMIC DNA]</scope>
    <source>
        <strain evidence="1 2">DSM 16529</strain>
    </source>
</reference>
<gene>
    <name evidence="1" type="ORF">dsat_2618</name>
</gene>
<dbReference type="PATRIC" id="fig|1121439.3.peg.1017"/>
<dbReference type="Gene3D" id="1.10.1660.10">
    <property type="match status" value="1"/>
</dbReference>
<dbReference type="STRING" id="1121439.dsat_2618"/>
<comment type="caution">
    <text evidence="1">The sequence shown here is derived from an EMBL/GenBank/DDBJ whole genome shotgun (WGS) entry which is preliminary data.</text>
</comment>
<evidence type="ECO:0000313" key="2">
    <source>
        <dbReference type="Proteomes" id="UP000014975"/>
    </source>
</evidence>
<dbReference type="AlphaFoldDB" id="S7ULQ3"/>
<evidence type="ECO:0008006" key="3">
    <source>
        <dbReference type="Google" id="ProtNLM"/>
    </source>
</evidence>
<proteinExistence type="predicted"/>
<evidence type="ECO:0000313" key="1">
    <source>
        <dbReference type="EMBL" id="EPR34799.1"/>
    </source>
</evidence>
<dbReference type="EMBL" id="ATHI01000006">
    <property type="protein sequence ID" value="EPR34799.1"/>
    <property type="molecule type" value="Genomic_DNA"/>
</dbReference>
<dbReference type="Proteomes" id="UP000014975">
    <property type="component" value="Unassembled WGS sequence"/>
</dbReference>
<dbReference type="Pfam" id="PF13591">
    <property type="entry name" value="MerR_2"/>
    <property type="match status" value="1"/>
</dbReference>
<keyword evidence="2" id="KW-1185">Reference proteome</keyword>
<accession>S7ULQ3</accession>
<protein>
    <recommendedName>
        <fullName evidence="3">MerR family transcriptional regulator</fullName>
    </recommendedName>
</protein>
<organism evidence="1 2">
    <name type="scientific">Alkalidesulfovibrio alkalitolerans DSM 16529</name>
    <dbReference type="NCBI Taxonomy" id="1121439"/>
    <lineage>
        <taxon>Bacteria</taxon>
        <taxon>Pseudomonadati</taxon>
        <taxon>Thermodesulfobacteriota</taxon>
        <taxon>Desulfovibrionia</taxon>
        <taxon>Desulfovibrionales</taxon>
        <taxon>Desulfovibrionaceae</taxon>
        <taxon>Alkalidesulfovibrio</taxon>
    </lineage>
</organism>
<dbReference type="eggNOG" id="COG0789">
    <property type="taxonomic scope" value="Bacteria"/>
</dbReference>
<name>S7ULQ3_9BACT</name>